<protein>
    <recommendedName>
        <fullName evidence="6">RNA polymerase sigma factor</fullName>
    </recommendedName>
</protein>
<dbReference type="PROSITE" id="PS01063">
    <property type="entry name" value="SIGMA70_ECF"/>
    <property type="match status" value="1"/>
</dbReference>
<dbReference type="Pfam" id="PF04542">
    <property type="entry name" value="Sigma70_r2"/>
    <property type="match status" value="1"/>
</dbReference>
<dbReference type="InterPro" id="IPR013249">
    <property type="entry name" value="RNA_pol_sigma70_r4_t2"/>
</dbReference>
<dbReference type="InterPro" id="IPR013325">
    <property type="entry name" value="RNA_pol_sigma_r2"/>
</dbReference>
<evidence type="ECO:0000256" key="2">
    <source>
        <dbReference type="ARBA" id="ARBA00023015"/>
    </source>
</evidence>
<dbReference type="EMBL" id="JACIEF010000002">
    <property type="protein sequence ID" value="MBB4108365.1"/>
    <property type="molecule type" value="Genomic_DNA"/>
</dbReference>
<gene>
    <name evidence="9" type="ORF">GCM10007422_03090</name>
    <name evidence="10" type="ORF">GGQ60_002346</name>
</gene>
<proteinExistence type="inferred from homology"/>
<evidence type="ECO:0000313" key="12">
    <source>
        <dbReference type="Proteomes" id="UP000642938"/>
    </source>
</evidence>
<dbReference type="InterPro" id="IPR039425">
    <property type="entry name" value="RNA_pol_sigma-70-like"/>
</dbReference>
<reference evidence="10 11" key="3">
    <citation type="submission" date="2020-08" db="EMBL/GenBank/DDBJ databases">
        <title>Genomic Encyclopedia of Type Strains, Phase IV (KMG-IV): sequencing the most valuable type-strain genomes for metagenomic binning, comparative biology and taxonomic classification.</title>
        <authorList>
            <person name="Goeker M."/>
        </authorList>
    </citation>
    <scope>NUCLEOTIDE SEQUENCE [LARGE SCALE GENOMIC DNA]</scope>
    <source>
        <strain evidence="10 11">DSM 100774</strain>
    </source>
</reference>
<accession>A0A7W6KCW4</accession>
<evidence type="ECO:0000259" key="7">
    <source>
        <dbReference type="Pfam" id="PF04542"/>
    </source>
</evidence>
<sequence>MDIKKFSSQLEHNANALKSRAILFTKDEDDADDLVQDTLIKAYRFLERFQDGTDFKAWLFVIMRNTFINSFRKKQRWSAVFTPQSEADNNLLYGATSNQAERNFAGRDIAAALNRLPDSYRVPFVRYFEGYQYQEIANELGLPLGTVKTHIYQARAILKKNLRKYREDLPGT</sequence>
<keyword evidence="5 6" id="KW-0804">Transcription</keyword>
<feature type="domain" description="RNA polymerase sigma-70 region 2" evidence="7">
    <location>
        <begin position="11"/>
        <end position="76"/>
    </location>
</feature>
<dbReference type="InterPro" id="IPR014284">
    <property type="entry name" value="RNA_pol_sigma-70_dom"/>
</dbReference>
<reference evidence="9" key="4">
    <citation type="submission" date="2024-05" db="EMBL/GenBank/DDBJ databases">
        <authorList>
            <person name="Sun Q."/>
            <person name="Zhou Y."/>
        </authorList>
    </citation>
    <scope>NUCLEOTIDE SEQUENCE</scope>
    <source>
        <strain evidence="9">CGMCC 1.15287</strain>
    </source>
</reference>
<dbReference type="InterPro" id="IPR036388">
    <property type="entry name" value="WH-like_DNA-bd_sf"/>
</dbReference>
<dbReference type="AlphaFoldDB" id="A0A7W6KCW4"/>
<dbReference type="RefSeq" id="WP_183763836.1">
    <property type="nucleotide sequence ID" value="NZ_BMHZ01000001.1"/>
</dbReference>
<dbReference type="InterPro" id="IPR007627">
    <property type="entry name" value="RNA_pol_sigma70_r2"/>
</dbReference>
<evidence type="ECO:0000256" key="5">
    <source>
        <dbReference type="ARBA" id="ARBA00023163"/>
    </source>
</evidence>
<dbReference type="InterPro" id="IPR000838">
    <property type="entry name" value="RNA_pol_sigma70_ECF_CS"/>
</dbReference>
<dbReference type="PANTHER" id="PTHR43133:SF25">
    <property type="entry name" value="RNA POLYMERASE SIGMA FACTOR RFAY-RELATED"/>
    <property type="match status" value="1"/>
</dbReference>
<name>A0A7W6KCW4_9SPHI</name>
<dbReference type="Proteomes" id="UP000642938">
    <property type="component" value="Unassembled WGS sequence"/>
</dbReference>
<keyword evidence="4 6" id="KW-0238">DNA-binding</keyword>
<dbReference type="Pfam" id="PF08281">
    <property type="entry name" value="Sigma70_r4_2"/>
    <property type="match status" value="1"/>
</dbReference>
<evidence type="ECO:0000313" key="9">
    <source>
        <dbReference type="EMBL" id="GGG93252.1"/>
    </source>
</evidence>
<dbReference type="Gene3D" id="1.10.1740.10">
    <property type="match status" value="1"/>
</dbReference>
<dbReference type="CDD" id="cd06171">
    <property type="entry name" value="Sigma70_r4"/>
    <property type="match status" value="1"/>
</dbReference>
<dbReference type="InterPro" id="IPR013324">
    <property type="entry name" value="RNA_pol_sigma_r3/r4-like"/>
</dbReference>
<dbReference type="GO" id="GO:0003677">
    <property type="term" value="F:DNA binding"/>
    <property type="evidence" value="ECO:0007669"/>
    <property type="project" value="UniProtKB-KW"/>
</dbReference>
<comment type="caution">
    <text evidence="10">The sequence shown here is derived from an EMBL/GenBank/DDBJ whole genome shotgun (WGS) entry which is preliminary data.</text>
</comment>
<evidence type="ECO:0000256" key="6">
    <source>
        <dbReference type="RuleBase" id="RU000716"/>
    </source>
</evidence>
<evidence type="ECO:0000256" key="3">
    <source>
        <dbReference type="ARBA" id="ARBA00023082"/>
    </source>
</evidence>
<evidence type="ECO:0000256" key="1">
    <source>
        <dbReference type="ARBA" id="ARBA00010641"/>
    </source>
</evidence>
<feature type="domain" description="RNA polymerase sigma factor 70 region 4 type 2" evidence="8">
    <location>
        <begin position="108"/>
        <end position="156"/>
    </location>
</feature>
<evidence type="ECO:0000313" key="10">
    <source>
        <dbReference type="EMBL" id="MBB4108365.1"/>
    </source>
</evidence>
<dbReference type="PANTHER" id="PTHR43133">
    <property type="entry name" value="RNA POLYMERASE ECF-TYPE SIGMA FACTO"/>
    <property type="match status" value="1"/>
</dbReference>
<dbReference type="Proteomes" id="UP000532273">
    <property type="component" value="Unassembled WGS sequence"/>
</dbReference>
<dbReference type="GO" id="GO:0006352">
    <property type="term" value="P:DNA-templated transcription initiation"/>
    <property type="evidence" value="ECO:0007669"/>
    <property type="project" value="InterPro"/>
</dbReference>
<comment type="similarity">
    <text evidence="1 6">Belongs to the sigma-70 factor family. ECF subfamily.</text>
</comment>
<keyword evidence="3 6" id="KW-0731">Sigma factor</keyword>
<keyword evidence="2 6" id="KW-0805">Transcription regulation</keyword>
<keyword evidence="12" id="KW-1185">Reference proteome</keyword>
<dbReference type="SUPFAM" id="SSF88659">
    <property type="entry name" value="Sigma3 and sigma4 domains of RNA polymerase sigma factors"/>
    <property type="match status" value="1"/>
</dbReference>
<reference evidence="12" key="2">
    <citation type="journal article" date="2019" name="Int. J. Syst. Evol. Microbiol.">
        <title>The Global Catalogue of Microorganisms (GCM) 10K type strain sequencing project: providing services to taxonomists for standard genome sequencing and annotation.</title>
        <authorList>
            <consortium name="The Broad Institute Genomics Platform"/>
            <consortium name="The Broad Institute Genome Sequencing Center for Infectious Disease"/>
            <person name="Wu L."/>
            <person name="Ma J."/>
        </authorList>
    </citation>
    <scope>NUCLEOTIDE SEQUENCE [LARGE SCALE GENOMIC DNA]</scope>
    <source>
        <strain evidence="12">CGMCC 1.15287</strain>
    </source>
</reference>
<evidence type="ECO:0000313" key="11">
    <source>
        <dbReference type="Proteomes" id="UP000532273"/>
    </source>
</evidence>
<evidence type="ECO:0000259" key="8">
    <source>
        <dbReference type="Pfam" id="PF08281"/>
    </source>
</evidence>
<dbReference type="EMBL" id="BMHZ01000001">
    <property type="protein sequence ID" value="GGG93252.1"/>
    <property type="molecule type" value="Genomic_DNA"/>
</dbReference>
<dbReference type="GO" id="GO:0016987">
    <property type="term" value="F:sigma factor activity"/>
    <property type="evidence" value="ECO:0007669"/>
    <property type="project" value="UniProtKB-KW"/>
</dbReference>
<reference evidence="9" key="1">
    <citation type="journal article" date="2014" name="Int. J. Syst. Evol. Microbiol.">
        <title>Complete genome of a new Firmicutes species belonging to the dominant human colonic microbiota ('Ruminococcus bicirculans') reveals two chromosomes and a selective capacity to utilize plant glucans.</title>
        <authorList>
            <consortium name="NISC Comparative Sequencing Program"/>
            <person name="Wegmann U."/>
            <person name="Louis P."/>
            <person name="Goesmann A."/>
            <person name="Henrissat B."/>
            <person name="Duncan S.H."/>
            <person name="Flint H.J."/>
        </authorList>
    </citation>
    <scope>NUCLEOTIDE SEQUENCE</scope>
    <source>
        <strain evidence="9">CGMCC 1.15287</strain>
    </source>
</reference>
<dbReference type="SUPFAM" id="SSF88946">
    <property type="entry name" value="Sigma2 domain of RNA polymerase sigma factors"/>
    <property type="match status" value="1"/>
</dbReference>
<evidence type="ECO:0000256" key="4">
    <source>
        <dbReference type="ARBA" id="ARBA00023125"/>
    </source>
</evidence>
<organism evidence="10 11">
    <name type="scientific">Pedobacter zeae</name>
    <dbReference type="NCBI Taxonomy" id="1737356"/>
    <lineage>
        <taxon>Bacteria</taxon>
        <taxon>Pseudomonadati</taxon>
        <taxon>Bacteroidota</taxon>
        <taxon>Sphingobacteriia</taxon>
        <taxon>Sphingobacteriales</taxon>
        <taxon>Sphingobacteriaceae</taxon>
        <taxon>Pedobacter</taxon>
    </lineage>
</organism>
<dbReference type="Gene3D" id="1.10.10.10">
    <property type="entry name" value="Winged helix-like DNA-binding domain superfamily/Winged helix DNA-binding domain"/>
    <property type="match status" value="1"/>
</dbReference>
<dbReference type="NCBIfam" id="TIGR02937">
    <property type="entry name" value="sigma70-ECF"/>
    <property type="match status" value="1"/>
</dbReference>